<protein>
    <recommendedName>
        <fullName evidence="3">Mesencephalic astrocyte-derived neurotrophic factor homolog</fullName>
    </recommendedName>
    <alternativeName>
        <fullName evidence="7">MANF/CDNF-like protein</fullName>
    </alternativeName>
</protein>
<evidence type="ECO:0000256" key="5">
    <source>
        <dbReference type="ARBA" id="ARBA00022729"/>
    </source>
</evidence>
<feature type="signal peptide" evidence="8">
    <location>
        <begin position="1"/>
        <end position="26"/>
    </location>
</feature>
<evidence type="ECO:0000256" key="1">
    <source>
        <dbReference type="ARBA" id="ARBA00004613"/>
    </source>
</evidence>
<dbReference type="Gene3D" id="1.10.720.30">
    <property type="entry name" value="SAP domain"/>
    <property type="match status" value="1"/>
</dbReference>
<proteinExistence type="inferred from homology"/>
<evidence type="ECO:0000256" key="6">
    <source>
        <dbReference type="ARBA" id="ARBA00023157"/>
    </source>
</evidence>
<dbReference type="InterPro" id="IPR045332">
    <property type="entry name" value="ARMET_N"/>
</dbReference>
<comment type="subcellular location">
    <subcellularLocation>
        <location evidence="1">Secreted</location>
    </subcellularLocation>
</comment>
<dbReference type="InterPro" id="IPR045333">
    <property type="entry name" value="ARMET-like"/>
</dbReference>
<dbReference type="Proteomes" id="UP000660262">
    <property type="component" value="Unassembled WGS sequence"/>
</dbReference>
<feature type="domain" description="ARMET N-terminal" evidence="10">
    <location>
        <begin position="28"/>
        <end position="127"/>
    </location>
</feature>
<dbReference type="AlphaFoldDB" id="A0A830HG94"/>
<comment type="similarity">
    <text evidence="2">Belongs to the ARMET family.</text>
</comment>
<evidence type="ECO:0000256" key="4">
    <source>
        <dbReference type="ARBA" id="ARBA00022525"/>
    </source>
</evidence>
<feature type="domain" description="ARMET C-terminal" evidence="9">
    <location>
        <begin position="139"/>
        <end position="178"/>
    </location>
</feature>
<evidence type="ECO:0000256" key="3">
    <source>
        <dbReference type="ARBA" id="ARBA00014267"/>
    </source>
</evidence>
<keyword evidence="4" id="KW-0964">Secreted</keyword>
<evidence type="ECO:0000256" key="7">
    <source>
        <dbReference type="ARBA" id="ARBA00032923"/>
    </source>
</evidence>
<dbReference type="GO" id="GO:0005576">
    <property type="term" value="C:extracellular region"/>
    <property type="evidence" value="ECO:0007669"/>
    <property type="project" value="UniProtKB-SubCell"/>
</dbReference>
<dbReference type="PANTHER" id="PTHR12990">
    <property type="entry name" value="ARMET-LIKE PROTEIN"/>
    <property type="match status" value="1"/>
</dbReference>
<reference evidence="11" key="1">
    <citation type="submission" date="2020-10" db="EMBL/GenBank/DDBJ databases">
        <title>Unveiling of a novel bifunctional photoreceptor, Dualchrome1, isolated from a cosmopolitan green alga.</title>
        <authorList>
            <person name="Suzuki S."/>
            <person name="Kawachi M."/>
        </authorList>
    </citation>
    <scope>NUCLEOTIDE SEQUENCE</scope>
    <source>
        <strain evidence="11">NIES 2893</strain>
    </source>
</reference>
<organism evidence="11 12">
    <name type="scientific">Pycnococcus provasolii</name>
    <dbReference type="NCBI Taxonomy" id="41880"/>
    <lineage>
        <taxon>Eukaryota</taxon>
        <taxon>Viridiplantae</taxon>
        <taxon>Chlorophyta</taxon>
        <taxon>Pseudoscourfieldiophyceae</taxon>
        <taxon>Pseudoscourfieldiales</taxon>
        <taxon>Pycnococcaceae</taxon>
        <taxon>Pycnococcus</taxon>
    </lineage>
</organism>
<keyword evidence="12" id="KW-1185">Reference proteome</keyword>
<dbReference type="Pfam" id="PF20145">
    <property type="entry name" value="ARMET_N"/>
    <property type="match status" value="1"/>
</dbReference>
<sequence>MSLLRMKSGLVVTCLLFVVAVSQAFADECEVCVKVVDDILAEKHGKKSPPKMEQVEKWIDEYCGTVEGWGGKKGKKGKGEKEEKLCYSISPIKRELARPVSLGMPPLKACQRAASKDETICELKFPKPPPDLTEMKVEDIEKMRVRALKDILKELGKADKCKGCSEKTDFVDLVKKLRQEQAKAKGKEL</sequence>
<keyword evidence="6" id="KW-1015">Disulfide bond</keyword>
<feature type="chain" id="PRO_5032919681" description="Mesencephalic astrocyte-derived neurotrophic factor homolog" evidence="8">
    <location>
        <begin position="27"/>
        <end position="189"/>
    </location>
</feature>
<dbReference type="Pfam" id="PF10208">
    <property type="entry name" value="ARMET_C"/>
    <property type="match status" value="1"/>
</dbReference>
<comment type="caution">
    <text evidence="11">The sequence shown here is derived from an EMBL/GenBank/DDBJ whole genome shotgun (WGS) entry which is preliminary data.</text>
</comment>
<evidence type="ECO:0000259" key="10">
    <source>
        <dbReference type="Pfam" id="PF20145"/>
    </source>
</evidence>
<dbReference type="SUPFAM" id="SSF68906">
    <property type="entry name" value="SAP domain"/>
    <property type="match status" value="1"/>
</dbReference>
<keyword evidence="5 8" id="KW-0732">Signal</keyword>
<accession>A0A830HG94</accession>
<evidence type="ECO:0000313" key="11">
    <source>
        <dbReference type="EMBL" id="GHP04661.1"/>
    </source>
</evidence>
<name>A0A830HG94_9CHLO</name>
<evidence type="ECO:0000259" key="9">
    <source>
        <dbReference type="Pfam" id="PF10208"/>
    </source>
</evidence>
<dbReference type="InterPro" id="IPR036361">
    <property type="entry name" value="SAP_dom_sf"/>
</dbReference>
<dbReference type="PANTHER" id="PTHR12990:SF5">
    <property type="entry name" value="MESENCEPHALIC ASTROCYTE-DERIVED NEUROTROPHIC FACTOR HOMOLOG"/>
    <property type="match status" value="1"/>
</dbReference>
<dbReference type="OrthoDB" id="5597848at2759"/>
<dbReference type="InterPro" id="IPR019345">
    <property type="entry name" value="ARMET_C"/>
</dbReference>
<evidence type="ECO:0000256" key="8">
    <source>
        <dbReference type="SAM" id="SignalP"/>
    </source>
</evidence>
<evidence type="ECO:0000256" key="2">
    <source>
        <dbReference type="ARBA" id="ARBA00005617"/>
    </source>
</evidence>
<dbReference type="Gene3D" id="1.10.225.10">
    <property type="entry name" value="Saposin-like"/>
    <property type="match status" value="1"/>
</dbReference>
<evidence type="ECO:0000313" key="12">
    <source>
        <dbReference type="Proteomes" id="UP000660262"/>
    </source>
</evidence>
<gene>
    <name evidence="11" type="ORF">PPROV_000341500</name>
</gene>
<dbReference type="EMBL" id="BNJQ01000008">
    <property type="protein sequence ID" value="GHP04661.1"/>
    <property type="molecule type" value="Genomic_DNA"/>
</dbReference>